<dbReference type="Gene3D" id="3.40.50.2060">
    <property type="match status" value="2"/>
</dbReference>
<dbReference type="InterPro" id="IPR036045">
    <property type="entry name" value="Sec1-like_sf"/>
</dbReference>
<keyword evidence="3" id="KW-1185">Reference proteome</keyword>
<dbReference type="AlphaFoldDB" id="A0A8S3R6R3"/>
<reference evidence="2" key="1">
    <citation type="submission" date="2021-03" db="EMBL/GenBank/DDBJ databases">
        <authorList>
            <person name="Bekaert M."/>
        </authorList>
    </citation>
    <scope>NUCLEOTIDE SEQUENCE</scope>
</reference>
<dbReference type="Gene3D" id="3.90.830.10">
    <property type="entry name" value="Syntaxin Binding Protein 1, Chain A, domain 2"/>
    <property type="match status" value="1"/>
</dbReference>
<name>A0A8S3R6R3_MYTED</name>
<proteinExistence type="inferred from homology"/>
<accession>A0A8S3R6R3</accession>
<dbReference type="GO" id="GO:0016192">
    <property type="term" value="P:vesicle-mediated transport"/>
    <property type="evidence" value="ECO:0007669"/>
    <property type="project" value="InterPro"/>
</dbReference>
<evidence type="ECO:0000313" key="3">
    <source>
        <dbReference type="Proteomes" id="UP000683360"/>
    </source>
</evidence>
<dbReference type="Pfam" id="PF00995">
    <property type="entry name" value="Sec1"/>
    <property type="match status" value="1"/>
</dbReference>
<evidence type="ECO:0000313" key="2">
    <source>
        <dbReference type="EMBL" id="CAG2203765.1"/>
    </source>
</evidence>
<dbReference type="PANTHER" id="PTHR11679">
    <property type="entry name" value="VESICLE PROTEIN SORTING-ASSOCIATED"/>
    <property type="match status" value="1"/>
</dbReference>
<dbReference type="OrthoDB" id="10262528at2759"/>
<dbReference type="InterPro" id="IPR043127">
    <property type="entry name" value="Sec-1-like_dom3a"/>
</dbReference>
<dbReference type="Gene3D" id="3.40.50.1910">
    <property type="match status" value="1"/>
</dbReference>
<dbReference type="EMBL" id="CAJPWZ010000931">
    <property type="protein sequence ID" value="CAG2203765.1"/>
    <property type="molecule type" value="Genomic_DNA"/>
</dbReference>
<comment type="caution">
    <text evidence="2">The sequence shown here is derived from an EMBL/GenBank/DDBJ whole genome shotgun (WGS) entry which is preliminary data.</text>
</comment>
<sequence length="330" mass="37821">MFKEYDMVRNDLASLLDSFKGKKDLVLDTELMKPLDRVAGAYNAQEYIIFYRRVYLVRPQMTTMKVIADHVNSDRSSNIKREYRIIMVPRKLHVCEMILEHEGVMGYITIHELQMDLIPLDRDILSLELPQFFRSFYLESDHTWIQTIAKSLINIQALCGIIPNVYGIGKGSKMVNDLMKNILGEKLSGPDYSKCDIGNLILIDRDVDFVTPLCSQLTYEGLLDDTFGISCGYIEFGKEVTGKDQSTKLLLSSEDQIFDEVRNRHFSNVFEYLSSKAKSLQTEFDQRHGLESVGDMKDFVATKSEKAQTALSHRLNEGTLFSKYTKICTP</sequence>
<gene>
    <name evidence="2" type="ORF">MEDL_18366</name>
</gene>
<dbReference type="InterPro" id="IPR001619">
    <property type="entry name" value="Sec1-like"/>
</dbReference>
<comment type="similarity">
    <text evidence="1">Belongs to the STXBP/unc-18/SEC1 family.</text>
</comment>
<organism evidence="2 3">
    <name type="scientific">Mytilus edulis</name>
    <name type="common">Blue mussel</name>
    <dbReference type="NCBI Taxonomy" id="6550"/>
    <lineage>
        <taxon>Eukaryota</taxon>
        <taxon>Metazoa</taxon>
        <taxon>Spiralia</taxon>
        <taxon>Lophotrochozoa</taxon>
        <taxon>Mollusca</taxon>
        <taxon>Bivalvia</taxon>
        <taxon>Autobranchia</taxon>
        <taxon>Pteriomorphia</taxon>
        <taxon>Mytilida</taxon>
        <taxon>Mytiloidea</taxon>
        <taxon>Mytilidae</taxon>
        <taxon>Mytilinae</taxon>
        <taxon>Mytilus</taxon>
    </lineage>
</organism>
<dbReference type="SUPFAM" id="SSF56815">
    <property type="entry name" value="Sec1/munc18-like (SM) proteins"/>
    <property type="match status" value="1"/>
</dbReference>
<dbReference type="InterPro" id="IPR043154">
    <property type="entry name" value="Sec-1-like_dom1"/>
</dbReference>
<dbReference type="Proteomes" id="UP000683360">
    <property type="component" value="Unassembled WGS sequence"/>
</dbReference>
<protein>
    <submittedName>
        <fullName evidence="2">VPS33B</fullName>
    </submittedName>
</protein>
<evidence type="ECO:0000256" key="1">
    <source>
        <dbReference type="ARBA" id="ARBA00009884"/>
    </source>
</evidence>
<dbReference type="InterPro" id="IPR027482">
    <property type="entry name" value="Sec1-like_dom2"/>
</dbReference>